<dbReference type="OrthoDB" id="41532at2759"/>
<dbReference type="PANTHER" id="PTHR13947:SF37">
    <property type="entry name" value="LD18367P"/>
    <property type="match status" value="1"/>
</dbReference>
<dbReference type="EMBL" id="LSMT01000231">
    <property type="protein sequence ID" value="PFX22719.1"/>
    <property type="molecule type" value="Genomic_DNA"/>
</dbReference>
<keyword evidence="5" id="KW-1185">Reference proteome</keyword>
<organism evidence="4 5">
    <name type="scientific">Stylophora pistillata</name>
    <name type="common">Smooth cauliflower coral</name>
    <dbReference type="NCBI Taxonomy" id="50429"/>
    <lineage>
        <taxon>Eukaryota</taxon>
        <taxon>Metazoa</taxon>
        <taxon>Cnidaria</taxon>
        <taxon>Anthozoa</taxon>
        <taxon>Hexacorallia</taxon>
        <taxon>Scleractinia</taxon>
        <taxon>Astrocoeniina</taxon>
        <taxon>Pocilloporidae</taxon>
        <taxon>Stylophora</taxon>
    </lineage>
</organism>
<keyword evidence="1 4" id="KW-0808">Transferase</keyword>
<dbReference type="GO" id="GO:0008080">
    <property type="term" value="F:N-acetyltransferase activity"/>
    <property type="evidence" value="ECO:0007669"/>
    <property type="project" value="InterPro"/>
</dbReference>
<proteinExistence type="predicted"/>
<keyword evidence="2" id="KW-0472">Membrane</keyword>
<dbReference type="Gene3D" id="3.40.630.30">
    <property type="match status" value="1"/>
</dbReference>
<dbReference type="SUPFAM" id="SSF55729">
    <property type="entry name" value="Acyl-CoA N-acyltransferases (Nat)"/>
    <property type="match status" value="1"/>
</dbReference>
<dbReference type="STRING" id="50429.A0A2B4S0Z4"/>
<comment type="caution">
    <text evidence="4">The sequence shown here is derived from an EMBL/GenBank/DDBJ whole genome shotgun (WGS) entry which is preliminary data.</text>
</comment>
<dbReference type="Proteomes" id="UP000225706">
    <property type="component" value="Unassembled WGS sequence"/>
</dbReference>
<feature type="domain" description="N-acetyltransferase" evidence="3">
    <location>
        <begin position="101"/>
        <end position="252"/>
    </location>
</feature>
<feature type="transmembrane region" description="Helical" evidence="2">
    <location>
        <begin position="93"/>
        <end position="114"/>
    </location>
</feature>
<dbReference type="InterPro" id="IPR016181">
    <property type="entry name" value="Acyl_CoA_acyltransferase"/>
</dbReference>
<keyword evidence="2" id="KW-0812">Transmembrane</keyword>
<evidence type="ECO:0000313" key="4">
    <source>
        <dbReference type="EMBL" id="PFX22719.1"/>
    </source>
</evidence>
<dbReference type="PROSITE" id="PS51186">
    <property type="entry name" value="GNAT"/>
    <property type="match status" value="1"/>
</dbReference>
<reference evidence="5" key="1">
    <citation type="journal article" date="2017" name="bioRxiv">
        <title>Comparative analysis of the genomes of Stylophora pistillata and Acropora digitifera provides evidence for extensive differences between species of corals.</title>
        <authorList>
            <person name="Voolstra C.R."/>
            <person name="Li Y."/>
            <person name="Liew Y.J."/>
            <person name="Baumgarten S."/>
            <person name="Zoccola D."/>
            <person name="Flot J.-F."/>
            <person name="Tambutte S."/>
            <person name="Allemand D."/>
            <person name="Aranda M."/>
        </authorList>
    </citation>
    <scope>NUCLEOTIDE SEQUENCE [LARGE SCALE GENOMIC DNA]</scope>
</reference>
<evidence type="ECO:0000313" key="5">
    <source>
        <dbReference type="Proteomes" id="UP000225706"/>
    </source>
</evidence>
<sequence length="252" mass="29438">MRLFLDRQRRPYSIHTSKMNTQLQNSVVTGGGNEVAIREFQDQDLHDCREIFTQGMEQLISLIARIVFPKYIWILSAWSMLVFVLVIKFQWTAYIFTLLVITCVLFAASLYLNLYMECWRFIDSCLATDLKDIGKCYMSNEKCRMWVAEWNGKVVGMVGLMHNESHKPGVGELQRMSVSPACRRMGIARKLLDELLKHAKHQHFHKVVLTTTSAQIPAIRLYKKYGFKLRTSIPYPQKILSDLQHYCFEFEL</sequence>
<accession>A0A2B4S0Z4</accession>
<evidence type="ECO:0000259" key="3">
    <source>
        <dbReference type="PROSITE" id="PS51186"/>
    </source>
</evidence>
<gene>
    <name evidence="4" type="primary">Cml2</name>
    <name evidence="4" type="ORF">AWC38_SpisGene12740</name>
</gene>
<dbReference type="PANTHER" id="PTHR13947">
    <property type="entry name" value="GNAT FAMILY N-ACETYLTRANSFERASE"/>
    <property type="match status" value="1"/>
</dbReference>
<name>A0A2B4S0Z4_STYPI</name>
<keyword evidence="2" id="KW-1133">Transmembrane helix</keyword>
<protein>
    <submittedName>
        <fullName evidence="4">Putative N-acetyltransferase CML2</fullName>
    </submittedName>
</protein>
<dbReference type="Pfam" id="PF00583">
    <property type="entry name" value="Acetyltransf_1"/>
    <property type="match status" value="1"/>
</dbReference>
<evidence type="ECO:0000256" key="1">
    <source>
        <dbReference type="ARBA" id="ARBA00022679"/>
    </source>
</evidence>
<dbReference type="AlphaFoldDB" id="A0A2B4S0Z4"/>
<feature type="transmembrane region" description="Helical" evidence="2">
    <location>
        <begin position="71"/>
        <end position="87"/>
    </location>
</feature>
<dbReference type="CDD" id="cd04301">
    <property type="entry name" value="NAT_SF"/>
    <property type="match status" value="1"/>
</dbReference>
<dbReference type="InterPro" id="IPR000182">
    <property type="entry name" value="GNAT_dom"/>
</dbReference>
<evidence type="ECO:0000256" key="2">
    <source>
        <dbReference type="SAM" id="Phobius"/>
    </source>
</evidence>
<dbReference type="InterPro" id="IPR050769">
    <property type="entry name" value="NAT_camello-type"/>
</dbReference>